<dbReference type="EMBL" id="PDNA01000006">
    <property type="protein sequence ID" value="PGH27550.1"/>
    <property type="molecule type" value="Genomic_DNA"/>
</dbReference>
<keyword evidence="1" id="KW-0521">NADP</keyword>
<dbReference type="InterPro" id="IPR051609">
    <property type="entry name" value="NmrA/Isoflavone_reductase-like"/>
</dbReference>
<dbReference type="STRING" id="1447883.A0A2B7Z2B8"/>
<gene>
    <name evidence="4" type="ORF">AJ80_00791</name>
</gene>
<dbReference type="PANTHER" id="PTHR47706:SF11">
    <property type="entry name" value="ISOFLAVONE REDUCTASE FAMILY PROTEIN (AFU_ORTHOLOGUE AFUA_1G12510)"/>
    <property type="match status" value="1"/>
</dbReference>
<evidence type="ECO:0000256" key="1">
    <source>
        <dbReference type="ARBA" id="ARBA00022857"/>
    </source>
</evidence>
<dbReference type="Proteomes" id="UP000224634">
    <property type="component" value="Unassembled WGS sequence"/>
</dbReference>
<reference evidence="4 5" key="1">
    <citation type="submission" date="2017-10" db="EMBL/GenBank/DDBJ databases">
        <title>Comparative genomics in systemic dimorphic fungi from Ajellomycetaceae.</title>
        <authorList>
            <person name="Munoz J.F."/>
            <person name="Mcewen J.G."/>
            <person name="Clay O.K."/>
            <person name="Cuomo C.A."/>
        </authorList>
    </citation>
    <scope>NUCLEOTIDE SEQUENCE [LARGE SCALE GENOMIC DNA]</scope>
    <source>
        <strain evidence="4 5">UAMH7299</strain>
    </source>
</reference>
<dbReference type="InterPro" id="IPR036291">
    <property type="entry name" value="NAD(P)-bd_dom_sf"/>
</dbReference>
<accession>A0A2B7Z2B8</accession>
<name>A0A2B7Z2B8_POLH7</name>
<proteinExistence type="predicted"/>
<organism evidence="4 5">
    <name type="scientific">Polytolypa hystricis (strain UAMH7299)</name>
    <dbReference type="NCBI Taxonomy" id="1447883"/>
    <lineage>
        <taxon>Eukaryota</taxon>
        <taxon>Fungi</taxon>
        <taxon>Dikarya</taxon>
        <taxon>Ascomycota</taxon>
        <taxon>Pezizomycotina</taxon>
        <taxon>Eurotiomycetes</taxon>
        <taxon>Eurotiomycetidae</taxon>
        <taxon>Onygenales</taxon>
        <taxon>Onygenales incertae sedis</taxon>
        <taxon>Polytolypa</taxon>
    </lineage>
</organism>
<dbReference type="Pfam" id="PF05368">
    <property type="entry name" value="NmrA"/>
    <property type="match status" value="1"/>
</dbReference>
<evidence type="ECO:0000313" key="4">
    <source>
        <dbReference type="EMBL" id="PGH27550.1"/>
    </source>
</evidence>
<comment type="caution">
    <text evidence="4">The sequence shown here is derived from an EMBL/GenBank/DDBJ whole genome shotgun (WGS) entry which is preliminary data.</text>
</comment>
<evidence type="ECO:0000256" key="2">
    <source>
        <dbReference type="ARBA" id="ARBA00023002"/>
    </source>
</evidence>
<dbReference type="Gene3D" id="3.40.50.720">
    <property type="entry name" value="NAD(P)-binding Rossmann-like Domain"/>
    <property type="match status" value="1"/>
</dbReference>
<sequence length="322" mass="35043">MAATAETAGLQAKNILVFGATGLIGKEILAALIDAKSKFNRIAIFTSLSTATNKAATIEKIKAEGINVIVGDIKNEKDVLAAYQDIDTVISAVGRDVIADQIPLIKLADQTPSVKWFFPSEYGTDIEYGPSSAHERPHQQKLKVRAALREASSLSYTYVVTGPFADLYVTLGTAGPRGGSFDVKNKTANLLGDGNGRISLTVMADVGKLVVAALLHPTQSRNRALKVNSYTTTPSEILAEFERQTGGEKWNNNVTYTPLDELRELEKQAWETSSPAATVFTLRRIWTEGGTLYEKRNNADIGEPEMETLRDTVGRIIRKQLA</sequence>
<dbReference type="SUPFAM" id="SSF51735">
    <property type="entry name" value="NAD(P)-binding Rossmann-fold domains"/>
    <property type="match status" value="1"/>
</dbReference>
<dbReference type="Gene3D" id="3.90.25.10">
    <property type="entry name" value="UDP-galactose 4-epimerase, domain 1"/>
    <property type="match status" value="1"/>
</dbReference>
<dbReference type="PANTHER" id="PTHR47706">
    <property type="entry name" value="NMRA-LIKE FAMILY PROTEIN"/>
    <property type="match status" value="1"/>
</dbReference>
<dbReference type="OrthoDB" id="419598at2759"/>
<dbReference type="GO" id="GO:0016491">
    <property type="term" value="F:oxidoreductase activity"/>
    <property type="evidence" value="ECO:0007669"/>
    <property type="project" value="UniProtKB-KW"/>
</dbReference>
<keyword evidence="2" id="KW-0560">Oxidoreductase</keyword>
<dbReference type="InterPro" id="IPR008030">
    <property type="entry name" value="NmrA-like"/>
</dbReference>
<evidence type="ECO:0000313" key="5">
    <source>
        <dbReference type="Proteomes" id="UP000224634"/>
    </source>
</evidence>
<evidence type="ECO:0000259" key="3">
    <source>
        <dbReference type="Pfam" id="PF05368"/>
    </source>
</evidence>
<dbReference type="AlphaFoldDB" id="A0A2B7Z2B8"/>
<feature type="domain" description="NmrA-like" evidence="3">
    <location>
        <begin position="12"/>
        <end position="247"/>
    </location>
</feature>
<keyword evidence="5" id="KW-1185">Reference proteome</keyword>
<protein>
    <recommendedName>
        <fullName evidence="3">NmrA-like domain-containing protein</fullName>
    </recommendedName>
</protein>